<name>A0A8K1HHU4_9VIRU</name>
<organism evidence="1">
    <name type="scientific">Red panda feces-associated gemycircularvirus</name>
    <dbReference type="NCBI Taxonomy" id="2864013"/>
    <lineage>
        <taxon>Viruses</taxon>
        <taxon>Monodnaviria</taxon>
        <taxon>Shotokuvirae</taxon>
        <taxon>Cressdnaviricota</taxon>
        <taxon>Repensiviricetes</taxon>
        <taxon>Geplafuvirales</taxon>
        <taxon>Genomoviridae</taxon>
        <taxon>Gemycircularvirus</taxon>
    </lineage>
</organism>
<protein>
    <submittedName>
        <fullName evidence="1">Capsid protein</fullName>
    </submittedName>
</protein>
<proteinExistence type="predicted"/>
<dbReference type="EMBL" id="MZ556209">
    <property type="protein sequence ID" value="UBJ26182.1"/>
    <property type="molecule type" value="Genomic_DNA"/>
</dbReference>
<evidence type="ECO:0000313" key="1">
    <source>
        <dbReference type="EMBL" id="UBJ26182.1"/>
    </source>
</evidence>
<accession>A0A8K1HHU4</accession>
<reference evidence="1" key="1">
    <citation type="submission" date="2021-07" db="EMBL/GenBank/DDBJ databases">
        <title>Communication and adaptive evolution of viruses within giant pandas and their associated organisms in a local ecological environment.</title>
        <authorList>
            <person name="Zhao M."/>
            <person name="Liu S."/>
            <person name="Zhang W."/>
        </authorList>
    </citation>
    <scope>NUCLEOTIDE SEQUENCE</scope>
    <source>
        <strain evidence="1">RPfe099geno01-8</strain>
    </source>
</reference>
<sequence length="250" mass="27829">MLAVTNVTGTARPPVGAYADGAASLVGATAGRGSPYVFLWNATARDSDAGETKYQEAVRTATAPFMVGLKERILIQTSDANPWEWRRICFTAKGRSPFFQAAGAGSNQNQLFYEDSNGFRRQVTEPSSASLTSIRDIIFDGTYGVDWNDPFSAKVDRQRVTVRYDKTRMIRSTNNVGVIRYYNMWHPMKKTLMYDDDENGEGMTSSYVSSTANPGMGDFYVLDFIRCIDAPTGSPGLLFQPEATLYWHER</sequence>